<keyword evidence="8" id="KW-1185">Reference proteome</keyword>
<sequence length="171" mass="19011">MTIPRLPLPQLRILLRRPRPPLRLLPLTRPNFSTTTTTPADDPFPRPSKPLTEQPASASTQPAGGRAEKPPSYQLTFTCRPCQTRSSHDVTKQAYHSGTVLIQCPGCKNRHLIADHLKIFGDTWRSLEDILKESGTGEVLKRARMLDNGDIEMLPSEEGELPPVEEPKSSA</sequence>
<feature type="domain" description="DNL-type" evidence="6">
    <location>
        <begin position="68"/>
        <end position="165"/>
    </location>
</feature>
<keyword evidence="2 4" id="KW-0863">Zinc-finger</keyword>
<keyword evidence="1" id="KW-0479">Metal-binding</keyword>
<dbReference type="GO" id="GO:0008270">
    <property type="term" value="F:zinc ion binding"/>
    <property type="evidence" value="ECO:0007669"/>
    <property type="project" value="UniProtKB-KW"/>
</dbReference>
<dbReference type="OrthoDB" id="512667at2759"/>
<dbReference type="PROSITE" id="PS51501">
    <property type="entry name" value="ZF_DNL"/>
    <property type="match status" value="1"/>
</dbReference>
<dbReference type="InterPro" id="IPR007853">
    <property type="entry name" value="Znf_DNL-typ"/>
</dbReference>
<dbReference type="Proteomes" id="UP000326924">
    <property type="component" value="Unassembled WGS sequence"/>
</dbReference>
<dbReference type="EMBL" id="VXIS01000136">
    <property type="protein sequence ID" value="KAA8902071.1"/>
    <property type="molecule type" value="Genomic_DNA"/>
</dbReference>
<accession>A0A5J5ETH7</accession>
<keyword evidence="3" id="KW-0862">Zinc</keyword>
<evidence type="ECO:0000256" key="2">
    <source>
        <dbReference type="ARBA" id="ARBA00022771"/>
    </source>
</evidence>
<evidence type="ECO:0000256" key="3">
    <source>
        <dbReference type="ARBA" id="ARBA00022833"/>
    </source>
</evidence>
<dbReference type="Pfam" id="PF05180">
    <property type="entry name" value="zf-DNL"/>
    <property type="match status" value="1"/>
</dbReference>
<proteinExistence type="predicted"/>
<dbReference type="GO" id="GO:0030150">
    <property type="term" value="P:protein import into mitochondrial matrix"/>
    <property type="evidence" value="ECO:0007669"/>
    <property type="project" value="TreeGrafter"/>
</dbReference>
<dbReference type="InParanoid" id="A0A5J5ETH7"/>
<feature type="region of interest" description="Disordered" evidence="5">
    <location>
        <begin position="22"/>
        <end position="72"/>
    </location>
</feature>
<evidence type="ECO:0000313" key="8">
    <source>
        <dbReference type="Proteomes" id="UP000326924"/>
    </source>
</evidence>
<dbReference type="GO" id="GO:0006457">
    <property type="term" value="P:protein folding"/>
    <property type="evidence" value="ECO:0007669"/>
    <property type="project" value="TreeGrafter"/>
</dbReference>
<dbReference type="InterPro" id="IPR024158">
    <property type="entry name" value="Mt_import_TIM15"/>
</dbReference>
<dbReference type="GO" id="GO:0050821">
    <property type="term" value="P:protein stabilization"/>
    <property type="evidence" value="ECO:0007669"/>
    <property type="project" value="TreeGrafter"/>
</dbReference>
<protein>
    <submittedName>
        <fullName evidence="7">DNL zinc finger domain-containing protein</fullName>
    </submittedName>
</protein>
<dbReference type="PANTHER" id="PTHR20922">
    <property type="entry name" value="DNL-TYPE ZINC FINGER PROTEIN"/>
    <property type="match status" value="1"/>
</dbReference>
<feature type="compositionally biased region" description="Low complexity" evidence="5">
    <location>
        <begin position="22"/>
        <end position="41"/>
    </location>
</feature>
<dbReference type="PANTHER" id="PTHR20922:SF13">
    <property type="entry name" value="DNL-TYPE ZINC FINGER PROTEIN"/>
    <property type="match status" value="1"/>
</dbReference>
<evidence type="ECO:0000256" key="4">
    <source>
        <dbReference type="PROSITE-ProRule" id="PRU00834"/>
    </source>
</evidence>
<evidence type="ECO:0000259" key="6">
    <source>
        <dbReference type="PROSITE" id="PS51501"/>
    </source>
</evidence>
<dbReference type="GO" id="GO:0051087">
    <property type="term" value="F:protein-folding chaperone binding"/>
    <property type="evidence" value="ECO:0007669"/>
    <property type="project" value="TreeGrafter"/>
</dbReference>
<evidence type="ECO:0000256" key="5">
    <source>
        <dbReference type="SAM" id="MobiDB-lite"/>
    </source>
</evidence>
<gene>
    <name evidence="7" type="ORF">FN846DRAFT_891584</name>
</gene>
<evidence type="ECO:0000313" key="7">
    <source>
        <dbReference type="EMBL" id="KAA8902071.1"/>
    </source>
</evidence>
<reference evidence="7 8" key="1">
    <citation type="submission" date="2019-09" db="EMBL/GenBank/DDBJ databases">
        <title>Draft genome of the ectomycorrhizal ascomycete Sphaerosporella brunnea.</title>
        <authorList>
            <consortium name="DOE Joint Genome Institute"/>
            <person name="Benucci G.M."/>
            <person name="Marozzi G."/>
            <person name="Antonielli L."/>
            <person name="Sanchez S."/>
            <person name="Marco P."/>
            <person name="Wang X."/>
            <person name="Falini L.B."/>
            <person name="Barry K."/>
            <person name="Haridas S."/>
            <person name="Lipzen A."/>
            <person name="Labutti K."/>
            <person name="Grigoriev I.V."/>
            <person name="Murat C."/>
            <person name="Martin F."/>
            <person name="Albertini E."/>
            <person name="Donnini D."/>
            <person name="Bonito G."/>
        </authorList>
    </citation>
    <scope>NUCLEOTIDE SEQUENCE [LARGE SCALE GENOMIC DNA]</scope>
    <source>
        <strain evidence="7 8">Sb_GMNB300</strain>
    </source>
</reference>
<evidence type="ECO:0000256" key="1">
    <source>
        <dbReference type="ARBA" id="ARBA00022723"/>
    </source>
</evidence>
<organism evidence="7 8">
    <name type="scientific">Sphaerosporella brunnea</name>
    <dbReference type="NCBI Taxonomy" id="1250544"/>
    <lineage>
        <taxon>Eukaryota</taxon>
        <taxon>Fungi</taxon>
        <taxon>Dikarya</taxon>
        <taxon>Ascomycota</taxon>
        <taxon>Pezizomycotina</taxon>
        <taxon>Pezizomycetes</taxon>
        <taxon>Pezizales</taxon>
        <taxon>Pyronemataceae</taxon>
        <taxon>Sphaerosporella</taxon>
    </lineage>
</organism>
<dbReference type="AlphaFoldDB" id="A0A5J5ETH7"/>
<dbReference type="GO" id="GO:0005739">
    <property type="term" value="C:mitochondrion"/>
    <property type="evidence" value="ECO:0007669"/>
    <property type="project" value="TreeGrafter"/>
</dbReference>
<name>A0A5J5ETH7_9PEZI</name>
<comment type="caution">
    <text evidence="7">The sequence shown here is derived from an EMBL/GenBank/DDBJ whole genome shotgun (WGS) entry which is preliminary data.</text>
</comment>